<evidence type="ECO:0000313" key="2">
    <source>
        <dbReference type="EMBL" id="TRX88334.1"/>
    </source>
</evidence>
<comment type="caution">
    <text evidence="2">The sequence shown here is derived from an EMBL/GenBank/DDBJ whole genome shotgun (WGS) entry which is preliminary data.</text>
</comment>
<evidence type="ECO:0000256" key="1">
    <source>
        <dbReference type="ARBA" id="ARBA00022679"/>
    </source>
</evidence>
<dbReference type="Pfam" id="PF02458">
    <property type="entry name" value="Transferase"/>
    <property type="match status" value="1"/>
</dbReference>
<dbReference type="OrthoDB" id="429813at2759"/>
<accession>A0A553HK53</accession>
<name>A0A553HK53_9PEZI</name>
<dbReference type="PANTHER" id="PTHR31642:SF310">
    <property type="entry name" value="FATTY ALCOHOL:CAFFEOYL-COA ACYLTRANSFERASE"/>
    <property type="match status" value="1"/>
</dbReference>
<dbReference type="InterPro" id="IPR050317">
    <property type="entry name" value="Plant_Fungal_Acyltransferase"/>
</dbReference>
<evidence type="ECO:0000313" key="3">
    <source>
        <dbReference type="Proteomes" id="UP000319160"/>
    </source>
</evidence>
<dbReference type="Proteomes" id="UP000319160">
    <property type="component" value="Unassembled WGS sequence"/>
</dbReference>
<sequence length="456" mass="50821">MYFSLKRGVRAVDAFAHLQEGLRRTLLQAPWLSGSVHWQSQETPGWRPGKLELRHRKSNAGASALLRFNELATSKSYTDLRDTGFPLNTFGDEDMIWTKPWNPDYEIGVPVFAAQANFLPGGCFLAFSIACQIADGTAMLMIIKIWADHCSSLTMTLNDDPIEVLPRETFDRDNLDEVLVRERGTPERAPVESKEARQLIGLFPEQKSPVGDSSATGGVNMKHTIFYMPHKAYMALLKQCVAEFGNTHIAGNDLISALIWRSLMRAWVATKTNDVSEPISELLRPFDARPNFAQSFKTMYLGTLNFENRTTMPLPTLVSQDTSIASVANTIRAAVSSQATQENLLDAYALLRAAPDYNQVQWRATHTSGSSVGILSPIVLPFNDTCFGRGIFGNEGKPDAFRPIMGACNRGFRTCFVIPRKKNGGLEFVMTLSEEEMNFLEDDIEFSRYAFPIGLP</sequence>
<keyword evidence="3" id="KW-1185">Reference proteome</keyword>
<gene>
    <name evidence="2" type="ORF">FHL15_010772</name>
</gene>
<dbReference type="PANTHER" id="PTHR31642">
    <property type="entry name" value="TRICHOTHECENE 3-O-ACETYLTRANSFERASE"/>
    <property type="match status" value="1"/>
</dbReference>
<proteinExistence type="predicted"/>
<organism evidence="2 3">
    <name type="scientific">Xylaria flabelliformis</name>
    <dbReference type="NCBI Taxonomy" id="2512241"/>
    <lineage>
        <taxon>Eukaryota</taxon>
        <taxon>Fungi</taxon>
        <taxon>Dikarya</taxon>
        <taxon>Ascomycota</taxon>
        <taxon>Pezizomycotina</taxon>
        <taxon>Sordariomycetes</taxon>
        <taxon>Xylariomycetidae</taxon>
        <taxon>Xylariales</taxon>
        <taxon>Xylariaceae</taxon>
        <taxon>Xylaria</taxon>
    </lineage>
</organism>
<keyword evidence="1" id="KW-0808">Transferase</keyword>
<dbReference type="STRING" id="2512241.A0A553HK53"/>
<dbReference type="InterPro" id="IPR023213">
    <property type="entry name" value="CAT-like_dom_sf"/>
</dbReference>
<dbReference type="EMBL" id="VFLP01000091">
    <property type="protein sequence ID" value="TRX88334.1"/>
    <property type="molecule type" value="Genomic_DNA"/>
</dbReference>
<dbReference type="AlphaFoldDB" id="A0A553HK53"/>
<dbReference type="Gene3D" id="3.30.559.10">
    <property type="entry name" value="Chloramphenicol acetyltransferase-like domain"/>
    <property type="match status" value="2"/>
</dbReference>
<protein>
    <submittedName>
        <fullName evidence="2">Uncharacterized protein</fullName>
    </submittedName>
</protein>
<dbReference type="GO" id="GO:0016747">
    <property type="term" value="F:acyltransferase activity, transferring groups other than amino-acyl groups"/>
    <property type="evidence" value="ECO:0007669"/>
    <property type="project" value="TreeGrafter"/>
</dbReference>
<reference evidence="3" key="1">
    <citation type="submission" date="2019-06" db="EMBL/GenBank/DDBJ databases">
        <title>Draft genome sequence of the griseofulvin-producing fungus Xylaria cubensis strain G536.</title>
        <authorList>
            <person name="Mead M.E."/>
            <person name="Raja H.A."/>
            <person name="Steenwyk J.L."/>
            <person name="Knowles S.L."/>
            <person name="Oberlies N.H."/>
            <person name="Rokas A."/>
        </authorList>
    </citation>
    <scope>NUCLEOTIDE SEQUENCE [LARGE SCALE GENOMIC DNA]</scope>
    <source>
        <strain evidence="3">G536</strain>
    </source>
</reference>